<accession>A0ABD2BSQ8</accession>
<gene>
    <name evidence="2" type="ORF">V1478_002480</name>
</gene>
<keyword evidence="3" id="KW-1185">Reference proteome</keyword>
<proteinExistence type="predicted"/>
<sequence>MATPDITSQGYCPLSTAIKRRQNNRRNDSLAIASITVSPLLSSVNFYELDEASTSRRSKKSRDLLLPSYNRYKTKLLIVGGLAEKNDDDGVSGDARAREPEPENQSQRARARGRGRGSAGTTASGRALGMIRKNASNDREENLWDAMVEIDRSNDRTLGNISFLTKLANTGKNRSGSPTCRERYLRSALARKLMQGGHER</sequence>
<dbReference type="Proteomes" id="UP001607302">
    <property type="component" value="Unassembled WGS sequence"/>
</dbReference>
<evidence type="ECO:0000313" key="2">
    <source>
        <dbReference type="EMBL" id="KAL2735796.1"/>
    </source>
</evidence>
<reference evidence="2 3" key="1">
    <citation type="journal article" date="2024" name="Ann. Entomol. Soc. Am.">
        <title>Genomic analyses of the southern and eastern yellowjacket wasps (Hymenoptera: Vespidae) reveal evolutionary signatures of social life.</title>
        <authorList>
            <person name="Catto M.A."/>
            <person name="Caine P.B."/>
            <person name="Orr S.E."/>
            <person name="Hunt B.G."/>
            <person name="Goodisman M.A.D."/>
        </authorList>
    </citation>
    <scope>NUCLEOTIDE SEQUENCE [LARGE SCALE GENOMIC DNA]</scope>
    <source>
        <strain evidence="2">233</strain>
        <tissue evidence="2">Head and thorax</tissue>
    </source>
</reference>
<evidence type="ECO:0000256" key="1">
    <source>
        <dbReference type="SAM" id="MobiDB-lite"/>
    </source>
</evidence>
<comment type="caution">
    <text evidence="2">The sequence shown here is derived from an EMBL/GenBank/DDBJ whole genome shotgun (WGS) entry which is preliminary data.</text>
</comment>
<organism evidence="2 3">
    <name type="scientific">Vespula squamosa</name>
    <name type="common">Southern yellow jacket</name>
    <name type="synonym">Wasp</name>
    <dbReference type="NCBI Taxonomy" id="30214"/>
    <lineage>
        <taxon>Eukaryota</taxon>
        <taxon>Metazoa</taxon>
        <taxon>Ecdysozoa</taxon>
        <taxon>Arthropoda</taxon>
        <taxon>Hexapoda</taxon>
        <taxon>Insecta</taxon>
        <taxon>Pterygota</taxon>
        <taxon>Neoptera</taxon>
        <taxon>Endopterygota</taxon>
        <taxon>Hymenoptera</taxon>
        <taxon>Apocrita</taxon>
        <taxon>Aculeata</taxon>
        <taxon>Vespoidea</taxon>
        <taxon>Vespidae</taxon>
        <taxon>Vespinae</taxon>
        <taxon>Vespula</taxon>
    </lineage>
</organism>
<feature type="region of interest" description="Disordered" evidence="1">
    <location>
        <begin position="87"/>
        <end position="134"/>
    </location>
</feature>
<protein>
    <submittedName>
        <fullName evidence="2">Uncharacterized protein</fullName>
    </submittedName>
</protein>
<dbReference type="AlphaFoldDB" id="A0ABD2BSQ8"/>
<evidence type="ECO:0000313" key="3">
    <source>
        <dbReference type="Proteomes" id="UP001607302"/>
    </source>
</evidence>
<dbReference type="EMBL" id="JAUDFV010000056">
    <property type="protein sequence ID" value="KAL2735796.1"/>
    <property type="molecule type" value="Genomic_DNA"/>
</dbReference>
<name>A0ABD2BSQ8_VESSQ</name>